<comment type="similarity">
    <text evidence="1">Belongs to the trichodiene synthase family.</text>
</comment>
<evidence type="ECO:0000313" key="3">
    <source>
        <dbReference type="EMBL" id="KAK7689798.1"/>
    </source>
</evidence>
<reference evidence="3 4" key="1">
    <citation type="submission" date="2022-09" db="EMBL/GenBank/DDBJ databases">
        <authorList>
            <person name="Palmer J.M."/>
        </authorList>
    </citation>
    <scope>NUCLEOTIDE SEQUENCE [LARGE SCALE GENOMIC DNA]</scope>
    <source>
        <strain evidence="3 4">DSM 7382</strain>
    </source>
</reference>
<sequence length="312" mass="35797">MGSSSTKIDAQGIARRTILKYLQTTRCAERFPPNTPPPIVESKVTEVINSWNLPIPKEKSDKYRICGIHFGYAPYQHTSYDVQIAAALFTFCTTIYDDAALDIEAMREFVPRWCEGKPQLDPFLDRFVETTMALREFFPPYAANTICSSTMEYGTEEVYNVDEAPDAVFSPDSWQYIEYARLKGGIAEPYAILIWPKDICPNVSEWLQALPDAQIYVNHVNDLLSFYKEALVEEGEEMEDNYISRYSKVHGKGIEETVDIMLNKILTTGERIERLLGDGPAKEAWLDFVAGYTHFHIYSPRYKLQDVLPEYF</sequence>
<dbReference type="Gene3D" id="1.10.600.10">
    <property type="entry name" value="Farnesyl Diphosphate Synthase"/>
    <property type="match status" value="1"/>
</dbReference>
<dbReference type="SUPFAM" id="SSF48576">
    <property type="entry name" value="Terpenoid synthases"/>
    <property type="match status" value="1"/>
</dbReference>
<dbReference type="GO" id="GO:0016838">
    <property type="term" value="F:carbon-oxygen lyase activity, acting on phosphates"/>
    <property type="evidence" value="ECO:0007669"/>
    <property type="project" value="InterPro"/>
</dbReference>
<comment type="caution">
    <text evidence="3">The sequence shown here is derived from an EMBL/GenBank/DDBJ whole genome shotgun (WGS) entry which is preliminary data.</text>
</comment>
<dbReference type="Proteomes" id="UP001385951">
    <property type="component" value="Unassembled WGS sequence"/>
</dbReference>
<protein>
    <recommendedName>
        <fullName evidence="5">Terpenoid synthase</fullName>
    </recommendedName>
</protein>
<dbReference type="InterPro" id="IPR008949">
    <property type="entry name" value="Isoprenoid_synthase_dom_sf"/>
</dbReference>
<name>A0AAW0G841_9APHY</name>
<dbReference type="Pfam" id="PF06330">
    <property type="entry name" value="TRI5"/>
    <property type="match status" value="1"/>
</dbReference>
<dbReference type="EMBL" id="JASBNA010000007">
    <property type="protein sequence ID" value="KAK7689798.1"/>
    <property type="molecule type" value="Genomic_DNA"/>
</dbReference>
<proteinExistence type="inferred from homology"/>
<organism evidence="3 4">
    <name type="scientific">Cerrena zonata</name>
    <dbReference type="NCBI Taxonomy" id="2478898"/>
    <lineage>
        <taxon>Eukaryota</taxon>
        <taxon>Fungi</taxon>
        <taxon>Dikarya</taxon>
        <taxon>Basidiomycota</taxon>
        <taxon>Agaricomycotina</taxon>
        <taxon>Agaricomycetes</taxon>
        <taxon>Polyporales</taxon>
        <taxon>Cerrenaceae</taxon>
        <taxon>Cerrena</taxon>
    </lineage>
</organism>
<evidence type="ECO:0000313" key="4">
    <source>
        <dbReference type="Proteomes" id="UP001385951"/>
    </source>
</evidence>
<dbReference type="InterPro" id="IPR024652">
    <property type="entry name" value="Trichodiene_synth"/>
</dbReference>
<dbReference type="AlphaFoldDB" id="A0AAW0G841"/>
<keyword evidence="4" id="KW-1185">Reference proteome</keyword>
<accession>A0AAW0G841</accession>
<evidence type="ECO:0008006" key="5">
    <source>
        <dbReference type="Google" id="ProtNLM"/>
    </source>
</evidence>
<evidence type="ECO:0000256" key="2">
    <source>
        <dbReference type="ARBA" id="ARBA00023239"/>
    </source>
</evidence>
<keyword evidence="2" id="KW-0456">Lyase</keyword>
<evidence type="ECO:0000256" key="1">
    <source>
        <dbReference type="ARBA" id="ARBA00007946"/>
    </source>
</evidence>
<gene>
    <name evidence="3" type="ORF">QCA50_006437</name>
</gene>